<gene>
    <name evidence="9" type="ORF">LWI29_012960</name>
</gene>
<dbReference type="Pfam" id="PF04535">
    <property type="entry name" value="CASP_dom"/>
    <property type="match status" value="1"/>
</dbReference>
<evidence type="ECO:0000256" key="1">
    <source>
        <dbReference type="ARBA" id="ARBA00004651"/>
    </source>
</evidence>
<feature type="transmembrane region" description="Helical" evidence="7">
    <location>
        <begin position="21"/>
        <end position="41"/>
    </location>
</feature>
<keyword evidence="6 7" id="KW-0472">Membrane</keyword>
<feature type="domain" description="Casparian strip membrane protein" evidence="8">
    <location>
        <begin position="19"/>
        <end position="73"/>
    </location>
</feature>
<sequence>MKAAAIELGEAKAKGGMNKGVSILDFILRLLAFFGTLGSAISMGTTNETLPFFTQFIRFRVEYNDLPTFTYVFLFTDKLYA</sequence>
<evidence type="ECO:0000259" key="8">
    <source>
        <dbReference type="Pfam" id="PF04535"/>
    </source>
</evidence>
<organism evidence="9 10">
    <name type="scientific">Acer saccharum</name>
    <name type="common">Sugar maple</name>
    <dbReference type="NCBI Taxonomy" id="4024"/>
    <lineage>
        <taxon>Eukaryota</taxon>
        <taxon>Viridiplantae</taxon>
        <taxon>Streptophyta</taxon>
        <taxon>Embryophyta</taxon>
        <taxon>Tracheophyta</taxon>
        <taxon>Spermatophyta</taxon>
        <taxon>Magnoliopsida</taxon>
        <taxon>eudicotyledons</taxon>
        <taxon>Gunneridae</taxon>
        <taxon>Pentapetalae</taxon>
        <taxon>rosids</taxon>
        <taxon>malvids</taxon>
        <taxon>Sapindales</taxon>
        <taxon>Sapindaceae</taxon>
        <taxon>Hippocastanoideae</taxon>
        <taxon>Acereae</taxon>
        <taxon>Acer</taxon>
    </lineage>
</organism>
<evidence type="ECO:0000313" key="9">
    <source>
        <dbReference type="EMBL" id="KAK0584421.1"/>
    </source>
</evidence>
<comment type="caution">
    <text evidence="9">The sequence shown here is derived from an EMBL/GenBank/DDBJ whole genome shotgun (WGS) entry which is preliminary data.</text>
</comment>
<comment type="subunit">
    <text evidence="7">Homodimer and heterodimers.</text>
</comment>
<name>A0AA39S3K2_ACESA</name>
<dbReference type="EMBL" id="JAUESC010000383">
    <property type="protein sequence ID" value="KAK0584421.1"/>
    <property type="molecule type" value="Genomic_DNA"/>
</dbReference>
<comment type="similarity">
    <text evidence="2 7">Belongs to the Casparian strip membrane proteins (CASP) family.</text>
</comment>
<protein>
    <recommendedName>
        <fullName evidence="7">CASP-like protein</fullName>
    </recommendedName>
</protein>
<keyword evidence="5 7" id="KW-1133">Transmembrane helix</keyword>
<dbReference type="AlphaFoldDB" id="A0AA39S3K2"/>
<comment type="subcellular location">
    <subcellularLocation>
        <location evidence="1 7">Cell membrane</location>
        <topology evidence="1 7">Multi-pass membrane protein</topology>
    </subcellularLocation>
</comment>
<evidence type="ECO:0000256" key="2">
    <source>
        <dbReference type="ARBA" id="ARBA00007651"/>
    </source>
</evidence>
<reference evidence="9" key="1">
    <citation type="journal article" date="2022" name="Plant J.">
        <title>Strategies of tolerance reflected in two North American maple genomes.</title>
        <authorList>
            <person name="McEvoy S.L."/>
            <person name="Sezen U.U."/>
            <person name="Trouern-Trend A."/>
            <person name="McMahon S.M."/>
            <person name="Schaberg P.G."/>
            <person name="Yang J."/>
            <person name="Wegrzyn J.L."/>
            <person name="Swenson N.G."/>
        </authorList>
    </citation>
    <scope>NUCLEOTIDE SEQUENCE</scope>
    <source>
        <strain evidence="9">NS2018</strain>
    </source>
</reference>
<dbReference type="Proteomes" id="UP001168877">
    <property type="component" value="Unassembled WGS sequence"/>
</dbReference>
<keyword evidence="4 7" id="KW-0812">Transmembrane</keyword>
<proteinExistence type="inferred from homology"/>
<accession>A0AA39S3K2</accession>
<evidence type="ECO:0000256" key="3">
    <source>
        <dbReference type="ARBA" id="ARBA00022475"/>
    </source>
</evidence>
<evidence type="ECO:0000256" key="7">
    <source>
        <dbReference type="RuleBase" id="RU361233"/>
    </source>
</evidence>
<dbReference type="InterPro" id="IPR006702">
    <property type="entry name" value="CASP_dom"/>
</dbReference>
<evidence type="ECO:0000256" key="6">
    <source>
        <dbReference type="ARBA" id="ARBA00023136"/>
    </source>
</evidence>
<evidence type="ECO:0000313" key="10">
    <source>
        <dbReference type="Proteomes" id="UP001168877"/>
    </source>
</evidence>
<evidence type="ECO:0000256" key="4">
    <source>
        <dbReference type="ARBA" id="ARBA00022692"/>
    </source>
</evidence>
<keyword evidence="3 7" id="KW-1003">Cell membrane</keyword>
<comment type="caution">
    <text evidence="7">Lacks conserved residue(s) required for the propagation of feature annotation.</text>
</comment>
<keyword evidence="10" id="KW-1185">Reference proteome</keyword>
<reference evidence="9" key="2">
    <citation type="submission" date="2023-06" db="EMBL/GenBank/DDBJ databases">
        <authorList>
            <person name="Swenson N.G."/>
            <person name="Wegrzyn J.L."/>
            <person name="Mcevoy S.L."/>
        </authorList>
    </citation>
    <scope>NUCLEOTIDE SEQUENCE</scope>
    <source>
        <strain evidence="9">NS2018</strain>
        <tissue evidence="9">Leaf</tissue>
    </source>
</reference>
<dbReference type="GO" id="GO:0005886">
    <property type="term" value="C:plasma membrane"/>
    <property type="evidence" value="ECO:0007669"/>
    <property type="project" value="UniProtKB-SubCell"/>
</dbReference>
<evidence type="ECO:0000256" key="5">
    <source>
        <dbReference type="ARBA" id="ARBA00022989"/>
    </source>
</evidence>